<dbReference type="InterPro" id="IPR016194">
    <property type="entry name" value="SPOC-like_C_dom_sf"/>
</dbReference>
<evidence type="ECO:0000256" key="7">
    <source>
        <dbReference type="ARBA" id="ARBA00023015"/>
    </source>
</evidence>
<feature type="region of interest" description="Disordered" evidence="13">
    <location>
        <begin position="3733"/>
        <end position="3776"/>
    </location>
</feature>
<dbReference type="InterPro" id="IPR019734">
    <property type="entry name" value="TPR_rpt"/>
</dbReference>
<evidence type="ECO:0000313" key="16">
    <source>
        <dbReference type="Proteomes" id="UP001142055"/>
    </source>
</evidence>
<dbReference type="InterPro" id="IPR041243">
    <property type="entry name" value="STI1/HOP_DP"/>
</dbReference>
<feature type="compositionally biased region" description="Low complexity" evidence="13">
    <location>
        <begin position="3309"/>
        <end position="3327"/>
    </location>
</feature>
<keyword evidence="3" id="KW-0963">Cytoplasm</keyword>
<evidence type="ECO:0000256" key="4">
    <source>
        <dbReference type="ARBA" id="ARBA00022737"/>
    </source>
</evidence>
<feature type="compositionally biased region" description="Low complexity" evidence="13">
    <location>
        <begin position="2600"/>
        <end position="2612"/>
    </location>
</feature>
<feature type="compositionally biased region" description="Polar residues" evidence="13">
    <location>
        <begin position="392"/>
        <end position="409"/>
    </location>
</feature>
<feature type="compositionally biased region" description="Basic and acidic residues" evidence="13">
    <location>
        <begin position="1616"/>
        <end position="1641"/>
    </location>
</feature>
<dbReference type="Proteomes" id="UP001142055">
    <property type="component" value="Chromosome 2"/>
</dbReference>
<evidence type="ECO:0000256" key="8">
    <source>
        <dbReference type="ARBA" id="ARBA00023054"/>
    </source>
</evidence>
<feature type="region of interest" description="Disordered" evidence="13">
    <location>
        <begin position="1205"/>
        <end position="1351"/>
    </location>
</feature>
<feature type="region of interest" description="Disordered" evidence="13">
    <location>
        <begin position="3308"/>
        <end position="3370"/>
    </location>
</feature>
<feature type="compositionally biased region" description="Acidic residues" evidence="13">
    <location>
        <begin position="1412"/>
        <end position="1426"/>
    </location>
</feature>
<feature type="compositionally biased region" description="Basic and acidic residues" evidence="13">
    <location>
        <begin position="1259"/>
        <end position="1333"/>
    </location>
</feature>
<name>A0A9Q0M6U5_BLOTA</name>
<dbReference type="FunFam" id="2.40.290.10:FF:000002">
    <property type="entry name" value="Spen family transcriptional repressor"/>
    <property type="match status" value="1"/>
</dbReference>
<dbReference type="PANTHER" id="PTHR22904">
    <property type="entry name" value="TPR REPEAT CONTAINING PROTEIN"/>
    <property type="match status" value="1"/>
</dbReference>
<feature type="compositionally biased region" description="Polar residues" evidence="13">
    <location>
        <begin position="3054"/>
        <end position="3068"/>
    </location>
</feature>
<feature type="region of interest" description="Disordered" evidence="13">
    <location>
        <begin position="1554"/>
        <end position="1674"/>
    </location>
</feature>
<feature type="compositionally biased region" description="Low complexity" evidence="13">
    <location>
        <begin position="69"/>
        <end position="91"/>
    </location>
</feature>
<dbReference type="SMART" id="SM00028">
    <property type="entry name" value="TPR"/>
    <property type="match status" value="6"/>
</dbReference>
<feature type="compositionally biased region" description="Basic and acidic residues" evidence="13">
    <location>
        <begin position="1499"/>
        <end position="1512"/>
    </location>
</feature>
<dbReference type="Pfam" id="PF13414">
    <property type="entry name" value="TPR_11"/>
    <property type="match status" value="1"/>
</dbReference>
<dbReference type="InterPro" id="IPR011990">
    <property type="entry name" value="TPR-like_helical_dom_sf"/>
</dbReference>
<feature type="region of interest" description="Disordered" evidence="13">
    <location>
        <begin position="2937"/>
        <end position="2965"/>
    </location>
</feature>
<feature type="compositionally biased region" description="Basic and acidic residues" evidence="13">
    <location>
        <begin position="1387"/>
        <end position="1411"/>
    </location>
</feature>
<evidence type="ECO:0000256" key="5">
    <source>
        <dbReference type="ARBA" id="ARBA00022803"/>
    </source>
</evidence>
<dbReference type="OMA" id="PESHAKH"/>
<feature type="compositionally biased region" description="Polar residues" evidence="13">
    <location>
        <begin position="3077"/>
        <end position="3096"/>
    </location>
</feature>
<evidence type="ECO:0000256" key="13">
    <source>
        <dbReference type="SAM" id="MobiDB-lite"/>
    </source>
</evidence>
<feature type="compositionally biased region" description="Low complexity" evidence="13">
    <location>
        <begin position="939"/>
        <end position="971"/>
    </location>
</feature>
<feature type="compositionally biased region" description="Basic and acidic residues" evidence="13">
    <location>
        <begin position="1341"/>
        <end position="1351"/>
    </location>
</feature>
<feature type="compositionally biased region" description="Polar residues" evidence="13">
    <location>
        <begin position="3328"/>
        <end position="3360"/>
    </location>
</feature>
<feature type="repeat" description="TPR" evidence="12">
    <location>
        <begin position="3986"/>
        <end position="4019"/>
    </location>
</feature>
<feature type="compositionally biased region" description="Low complexity" evidence="13">
    <location>
        <begin position="1012"/>
        <end position="1029"/>
    </location>
</feature>
<feature type="compositionally biased region" description="Basic and acidic residues" evidence="13">
    <location>
        <begin position="1586"/>
        <end position="1607"/>
    </location>
</feature>
<feature type="region of interest" description="Disordered" evidence="13">
    <location>
        <begin position="3658"/>
        <end position="3712"/>
    </location>
</feature>
<feature type="compositionally biased region" description="Low complexity" evidence="13">
    <location>
        <begin position="1043"/>
        <end position="1060"/>
    </location>
</feature>
<feature type="region of interest" description="Disordered" evidence="13">
    <location>
        <begin position="1378"/>
        <end position="1426"/>
    </location>
</feature>
<feature type="compositionally biased region" description="Polar residues" evidence="13">
    <location>
        <begin position="2372"/>
        <end position="2381"/>
    </location>
</feature>
<dbReference type="SUPFAM" id="SSF48452">
    <property type="entry name" value="TPR-like"/>
    <property type="match status" value="2"/>
</dbReference>
<evidence type="ECO:0000256" key="9">
    <source>
        <dbReference type="ARBA" id="ARBA00023163"/>
    </source>
</evidence>
<feature type="region of interest" description="Disordered" evidence="13">
    <location>
        <begin position="2998"/>
        <end position="3026"/>
    </location>
</feature>
<proteinExistence type="predicted"/>
<feature type="compositionally biased region" description="Basic and acidic residues" evidence="13">
    <location>
        <begin position="2702"/>
        <end position="2712"/>
    </location>
</feature>
<comment type="caution">
    <text evidence="15">The sequence shown here is derived from an EMBL/GenBank/DDBJ whole genome shotgun (WGS) entry which is preliminary data.</text>
</comment>
<dbReference type="GO" id="GO:0005634">
    <property type="term" value="C:nucleus"/>
    <property type="evidence" value="ECO:0007669"/>
    <property type="project" value="UniProtKB-SubCell"/>
</dbReference>
<feature type="region of interest" description="Disordered" evidence="13">
    <location>
        <begin position="3042"/>
        <end position="3096"/>
    </location>
</feature>
<dbReference type="Gene3D" id="2.40.290.10">
    <property type="match status" value="1"/>
</dbReference>
<keyword evidence="16" id="KW-1185">Reference proteome</keyword>
<evidence type="ECO:0000256" key="2">
    <source>
        <dbReference type="ARBA" id="ARBA00004496"/>
    </source>
</evidence>
<feature type="compositionally biased region" description="Basic and acidic residues" evidence="13">
    <location>
        <begin position="1219"/>
        <end position="1249"/>
    </location>
</feature>
<dbReference type="Pfam" id="PF13181">
    <property type="entry name" value="TPR_8"/>
    <property type="match status" value="2"/>
</dbReference>
<evidence type="ECO:0000256" key="10">
    <source>
        <dbReference type="ARBA" id="ARBA00023242"/>
    </source>
</evidence>
<dbReference type="Gene3D" id="1.10.260.100">
    <property type="match status" value="1"/>
</dbReference>
<feature type="compositionally biased region" description="Pro residues" evidence="13">
    <location>
        <begin position="2353"/>
        <end position="2363"/>
    </location>
</feature>
<feature type="compositionally biased region" description="Polar residues" evidence="13">
    <location>
        <begin position="204"/>
        <end position="218"/>
    </location>
</feature>
<feature type="domain" description="SPOC" evidence="14">
    <location>
        <begin position="3824"/>
        <end position="3991"/>
    </location>
</feature>
<dbReference type="SMART" id="SM00727">
    <property type="entry name" value="STI1"/>
    <property type="match status" value="1"/>
</dbReference>
<evidence type="ECO:0000313" key="15">
    <source>
        <dbReference type="EMBL" id="KAJ6220486.1"/>
    </source>
</evidence>
<feature type="region of interest" description="Disordered" evidence="13">
    <location>
        <begin position="2351"/>
        <end position="2381"/>
    </location>
</feature>
<keyword evidence="4" id="KW-0677">Repeat</keyword>
<keyword evidence="6" id="KW-0694">RNA-binding</keyword>
<feature type="compositionally biased region" description="Polar residues" evidence="13">
    <location>
        <begin position="2613"/>
        <end position="2632"/>
    </location>
</feature>
<feature type="region of interest" description="Disordered" evidence="13">
    <location>
        <begin position="2600"/>
        <end position="2636"/>
    </location>
</feature>
<dbReference type="EMBL" id="JAPWDV010000002">
    <property type="protein sequence ID" value="KAJ6220486.1"/>
    <property type="molecule type" value="Genomic_DNA"/>
</dbReference>
<feature type="compositionally biased region" description="Low complexity" evidence="13">
    <location>
        <begin position="1079"/>
        <end position="1095"/>
    </location>
</feature>
<organism evidence="15 16">
    <name type="scientific">Blomia tropicalis</name>
    <name type="common">Mite</name>
    <dbReference type="NCBI Taxonomy" id="40697"/>
    <lineage>
        <taxon>Eukaryota</taxon>
        <taxon>Metazoa</taxon>
        <taxon>Ecdysozoa</taxon>
        <taxon>Arthropoda</taxon>
        <taxon>Chelicerata</taxon>
        <taxon>Arachnida</taxon>
        <taxon>Acari</taxon>
        <taxon>Acariformes</taxon>
        <taxon>Sarcoptiformes</taxon>
        <taxon>Astigmata</taxon>
        <taxon>Glycyphagoidea</taxon>
        <taxon>Echimyopodidae</taxon>
        <taxon>Blomia</taxon>
    </lineage>
</organism>
<feature type="non-terminal residue" evidence="15">
    <location>
        <position position="1"/>
    </location>
</feature>
<evidence type="ECO:0000256" key="3">
    <source>
        <dbReference type="ARBA" id="ARBA00022490"/>
    </source>
</evidence>
<feature type="region of interest" description="Disordered" evidence="13">
    <location>
        <begin position="991"/>
        <end position="1066"/>
    </location>
</feature>
<keyword evidence="9" id="KW-0804">Transcription</keyword>
<feature type="region of interest" description="Disordered" evidence="13">
    <location>
        <begin position="918"/>
        <end position="972"/>
    </location>
</feature>
<dbReference type="PROSITE" id="PS50917">
    <property type="entry name" value="SPOC"/>
    <property type="match status" value="1"/>
</dbReference>
<sequence>STNSLKSSKYDSYHHESSSSRLPRTSYRYDNDEIDEINDDLHLNSSSSTSKRDSSRYRSHHLSENYLNESSPKSRSRESGSPYVGYGSSSKGETEFGYRSRSSTNEDLKVRDDDSQSTLRRLNHGKSYHKGRDNSPPMPPPSSTFGSYYNQDRLSVSPPTSPRNSNAHHYHDSDPSNELSLVDSTKSEKDYHSTNSWRRKSTEDNSNQYYRDYSSSDNGRVRTESISESTDATFPSTINSQRDHATRESYYRSRESHLHRTNSSPSPSPSMTYSSRSESLKRKHSTLDSDDLVSDPSGHLERRKRLLACLEQSPSMLNNNSVSSSINHNTSSNAVASVTKNLLSTMDQRISSSKSLDSIELNGSSNSGKSHPTKIRDELSLSSIDLLKRRTSNNGPSSAPILASNNDNGSNSGTMSIDLKLIQQFLGDADLTNTDKRLQNFGSSDLVRKKYSLQNNISLTSSSSTSPPNSTIGSNCVGGIIGSGLNHGSIMTSSCNSKTKSVTKEIPQVMVNLSKSLDGSSSPPFDPRINVHPLMNRKRASCDNDLSNHKNSFDSSISLISPLSSHHNSFKSGHESYGPKNPMLLPLPEFALTMRINCDSLDRLHPATTLATAATTSTTSSTTNSTFSSVVITSSSTLTCSAMSSITTSITTLNSGTTSTTTTVSSSGSSSIVANLNANAATITTTTSSIAHIDIPTFGSNTSPKCNNIMSPRGSHSPVPKSRLSRDRPLSNETNCLETTPSTAATFALAKRLLNESTDDVTELDEISNMRTTTSLDDQIKALDEKINAWSGTTISASSSLKTEKTPTIDYSKYNIKKKSQSTNVTANNSSANALDNESSDLIKNLLGKSSVFDEDMKRLQNINEKYEPKELPFIEHDTVASLTQKAKANTMLRTKTSGTSNDRTPTNPLNFLVSMASSNSVRPTEKSSLVSSHDLPKTTSSSLNNTSTTTSSQHHHSSASSLSSSSSSSQMHHFNHQHVNFFASANVSNSSSMSRKLSDPNRVASLKKDSSFVSTSSPSPNTPSSAPVRSTSNTMFPQFQRSSSHPTTCAPCTPTTPSSLGRSSSTMQANMMMKKESSYIGNSNNNGSNNNHNSTMGKSVDKNKVESLSSMNKMNFNKDHLIIKKENQSFSSNSSSKLETSTSIQRKDSINKHSVNLTKPDQMKMKSLDNVGSMKCENVITSRKESKHSDSDMTMNCVSTNDLSHQYKDQKQSSMESVLKHTNKERDENKEQRKQEREKLEKIREKNSDILSGHNHISSKDKEIREKLKMDKMNFIKEKEKKKNKDKFKDKDRDRDMCSKEKEMARNKAKMMERERSSDKNKDKYRSGDKEKKKYRHGKEKPSKDGRLKASEIRALLEIPDTDEPIYFSMYDKVKARSSANQNLKTAKDMDTVRQKLCQLKDKRLHRKDDSDDSEDSESDSDDLNSDEIIICKSKKLQLGKKRKNLICSSDSSSDEDNDMSDEMKRDNFKKPKKQSLTPRQVTDDEGHSDTFPILSLLEERRKMKEKKEEPLLPNNSEEVLENNPLDLLFNQKPTNKYTKKLLNEIMTDNEVHDCDDKSKILPVAKKRKKGKNKDQTDDDMDSQPVKDIKIEQLSQHERTEKMKEHQKNKKNKAERKLKERELIEKIMKQSEKQEKKSKSEEDDQSSSSVFKLSKFTKKKKKKKTKSSVKPRQCYYIRDDDESNKQVIRKLQLNSDNDEWVTASSDDNSILLQMNNTNSSVMFSDSDDDSRAKCYAKEKASKDEFYQNEKVQSILQSVRDVLKEKDIKSNLLTDSSTKSFFSLSKDKDHDDRSPTKKFFSDKSTKIKIEEEQDSSCQEIIKRKKKLNKSKEKEKFRKDSESSMDYSNKKKDRSTLADVFDTKSRDGHFSFMSPEHRESKTEFKSFLHGFSNIDESLPTSPPKTPEIISSRSASFTGDMIVPREDGSSSDSKIDEELINDAKRLEVMMAKEANDSCDSNLSGPNSPLDSTPKGLHQTDLSNLLPQLVPSTFSDSSLDSKISNNFNPVQRCYAEEAAIQSLKLQKELDLKEPDILKPTFESIPFSMFNSTTEKAADEETTFTESSSQIDELQKDPTIFITCTDEIETKPICDPIVDSVKCTEFNLEIDSQRKMEDDLAVAALLQDMDDPILEETSSHEHKSVKDSSRKLHADDIVVPSFLKIISPRTSTSSEQRHEAQNVPLSANELDGSEPIISIPLTTTTQTISQLPIVSDVSTVDDQELKAAVLEIELPEIPVIVETSSEENQTSISITPAEIMFNDDDDDLEPELIVDESVLDKSLLDDTSEVVYAEPPQCTVTKLSPIGGSIVTSFDLKPFSPEHQHVTLSLQTASSFTEVMNDSFHKEIIIYEKEQPQLPPPPPPPLPSSASSSSSTTQIDSHNSMPILTTAFDPISIKSHHETDNCNKEMKLNDGQLLQFGSFLSPRSIQETESSMSSVHLNSNDKKSPADQMTGPELVLCVEDKRDSCSESVVSDKTEIEDDSVTELFDDYDKANVISGETSMSLNNDPKGNHQLHHNQNKPRTTEDSETECESAIASSAAATTAASIGKSKRGRRAKSRKSSDSSMHSLQSENSMEHSHVSSMGTLSINTNLAATGNLLLSPTASNQSSTTTASDISPGSQSKRAINKQQQQNIVTRRSVRTAAAAANVANSSTVLDLEEEVFSLDETTTAATAVKDELHDDEIGGVKKPSKRGRKKKNSGEPQHLKLSEDENKSKKERLLLSLTVPANDIRPKSSNSPYDVFEFRDSDEDEPPITLSSSTHFMSSAIGDEKRHNEHPPITTIEQHSPTGPINNLSPTIKTEPIGTVNAPVIIASTESTPVVSNCTTNTTSLTSPISCKEYVSEVSQHGKLSITIRLQPKEEGNTANISPESTTKLAKNLIIEDSKSNDSLQNNMSITTNSITESANNTKGVRKSARLMSLVPKTTIEDTIEDVIKTTKDDKNGSKRITRSCRKSDDNGNSEVQEDSDGMINNHRLYQTFKFLKFFIDPKGGIVRPIRITRSRGPAQPDSADSGASSDATSLSRPAVPVSTTITTCTTITTTTSTPIAKTPKKSVESQLDQQPESTSTPVVESPETPKSIRTSQDTEPSSPATSVIQSNTIPQNIECNLKVEQQSSVIQSTGNVDRIMTNASPITSSVITSTSCSQSPVIINTDNFENNPGQYGPIITSPTYLQDIPNISERIHNSSTALKLKTGKAFIFENPAAGTATSDQYNVPTQSTLPSTSSFMSTVITSSPSESQSPICSVANNQVIGEPIGTNSSVTTSASPVTMASNAPITIKPKYQPPVGQTSEIWSNAVAKPSNEATQLSITVSTTPSSVEQSQSEPSSVLINSPRNSKLTPSPSLDQTITSSMPTSVVTSHQSDSKSSHIKPSVVQVSGTSIAPHELPSQIPYPVNMAQNAQLNADYMALQQKEYYNSLQKQQLISAQQQSAQNSRSTKLEPNAFGSSEIAANTILPPSFPVLPPLRAPVPSTHGQRVMIPNLLPNEMDLLTQQQLLAASMYGIAPNLRAGQSIRPGIPLPRYIYPQGTFGLPSNSISPEVIAAASTTTRQHEMNKQQQQEQKIQDEMKQQQQQQQQKQIKKEELLRIPQMEELVKHHAMQDPSYHFDASLGAMASHGQRIPFPPNMRQFPYLPTPDRFNADPLMHPMFAVNGPGGRVPLPAHAFPSSTNSATDLSKSSMPSQSVTPDPTKRSPSVKSTSEPTYIPPVHGSFRKDITTNVQETSADVLRSQMGVHSKEMASSPRPLNMTTPTIWQSNSSVHSLPESSSSSINDQPSSLVKRPYHPSGVVDPTPIVQLPPHSNLNASFTSSTVQPGTPNPAPTSQEPVDIVQRYPVLWYGNLALKNDEAYVQMHFVNGNRNISGHALPVYAPDSGVQPQLRITQRMRIDNSQMSQLIRKLQTEEDYCILLALPSGRESGAVMMQSEKIKKYFLNYLQSKQAAGIVNTNDETHSYIVHIFPGCQFSSEHLSRFAPDLLHSLNGLSHLMVAIQAKNEGNEFYKKRQFDEALACYDKAIGLDPTDMTYVNNKAAVYFEQGKFDDCIKECEKAVEVGRENRNDFKVIAKAYARMASAYQKLDDLKNAVIYFQKSLTEHRTPETLAKLTAVDKLLKELERKAYIDPQKALDEKNLGNDLFQKGDYPGAIKHYSEAIKRNPDDCKLFSNRAACYQKLTEFNLAIKDCDECIRLDPTFVKGYIRKGKALSAIKEFSKAQAAFQKALEIDENNSEAIDGFRSCAMSSADNPDDVRKRAMADPEIQDILADPAMRIILEQMQNDPKALQEHLKNPDILGKIYKLIESGLISIR</sequence>
<feature type="region of interest" description="Disordered" evidence="13">
    <location>
        <begin position="1952"/>
        <end position="1977"/>
    </location>
</feature>
<feature type="compositionally biased region" description="Low complexity" evidence="13">
    <location>
        <begin position="3007"/>
        <end position="3026"/>
    </location>
</feature>
<keyword evidence="10" id="KW-0539">Nucleus</keyword>
<feature type="compositionally biased region" description="Polar residues" evidence="13">
    <location>
        <begin position="918"/>
        <end position="932"/>
    </location>
</feature>
<feature type="region of interest" description="Disordered" evidence="13">
    <location>
        <begin position="1"/>
        <end position="299"/>
    </location>
</feature>
<feature type="compositionally biased region" description="Polar residues" evidence="13">
    <location>
        <begin position="1955"/>
        <end position="1968"/>
    </location>
</feature>
<dbReference type="FunFam" id="1.25.40.10:FF:000027">
    <property type="entry name" value="stress-induced-phosphoprotein 1 isoform X1"/>
    <property type="match status" value="1"/>
</dbReference>
<feature type="region of interest" description="Disordered" evidence="13">
    <location>
        <begin position="2425"/>
        <end position="2449"/>
    </location>
</feature>
<dbReference type="PROSITE" id="PS50005">
    <property type="entry name" value="TPR"/>
    <property type="match status" value="4"/>
</dbReference>
<keyword evidence="5 12" id="KW-0802">TPR repeat</keyword>
<gene>
    <name evidence="15" type="ORF">RDWZM_006298</name>
</gene>
<feature type="repeat" description="TPR" evidence="12">
    <location>
        <begin position="4061"/>
        <end position="4094"/>
    </location>
</feature>
<feature type="compositionally biased region" description="Polar residues" evidence="13">
    <location>
        <begin position="1030"/>
        <end position="1042"/>
    </location>
</feature>
<keyword evidence="8" id="KW-0175">Coiled coil</keyword>
<feature type="region of interest" description="Disordered" evidence="13">
    <location>
        <begin position="3800"/>
        <end position="3823"/>
    </location>
</feature>
<dbReference type="GO" id="GO:0005737">
    <property type="term" value="C:cytoplasm"/>
    <property type="evidence" value="ECO:0007669"/>
    <property type="project" value="UniProtKB-SubCell"/>
</dbReference>
<dbReference type="FunFam" id="1.10.260.100:FF:000002">
    <property type="entry name" value="Stress-induced-phosphoprotein 1 (Hsp70/Hsp90-organizing)"/>
    <property type="match status" value="1"/>
</dbReference>
<accession>A0A9Q0M6U5</accession>
<feature type="region of interest" description="Disordered" evidence="13">
    <location>
        <begin position="1440"/>
        <end position="1520"/>
    </location>
</feature>
<dbReference type="InterPro" id="IPR012921">
    <property type="entry name" value="SPOC_C"/>
</dbReference>
<dbReference type="InterPro" id="IPR010912">
    <property type="entry name" value="SPOC_met"/>
</dbReference>
<dbReference type="Pfam" id="PF13424">
    <property type="entry name" value="TPR_12"/>
    <property type="match status" value="1"/>
</dbReference>
<feature type="region of interest" description="Disordered" evidence="13">
    <location>
        <begin position="1128"/>
        <end position="1150"/>
    </location>
</feature>
<feature type="compositionally biased region" description="Low complexity" evidence="13">
    <location>
        <begin position="2531"/>
        <end position="2546"/>
    </location>
</feature>
<feature type="compositionally biased region" description="Basic and acidic residues" evidence="13">
    <location>
        <begin position="8"/>
        <end position="18"/>
    </location>
</feature>
<feature type="compositionally biased region" description="Basic residues" evidence="13">
    <location>
        <begin position="2547"/>
        <end position="2557"/>
    </location>
</feature>
<evidence type="ECO:0000259" key="14">
    <source>
        <dbReference type="PROSITE" id="PS50917"/>
    </source>
</evidence>
<feature type="region of interest" description="Disordered" evidence="13">
    <location>
        <begin position="2497"/>
        <end position="2580"/>
    </location>
</feature>
<feature type="region of interest" description="Disordered" evidence="13">
    <location>
        <begin position="708"/>
        <end position="738"/>
    </location>
</feature>
<dbReference type="InterPro" id="IPR006636">
    <property type="entry name" value="STI1_HS-bd"/>
</dbReference>
<keyword evidence="7" id="KW-0805">Transcription regulation</keyword>
<feature type="region of interest" description="Disordered" evidence="13">
    <location>
        <begin position="892"/>
        <end position="911"/>
    </location>
</feature>
<dbReference type="Gene3D" id="1.25.40.10">
    <property type="entry name" value="Tetratricopeptide repeat domain"/>
    <property type="match status" value="2"/>
</dbReference>
<feature type="region of interest" description="Disordered" evidence="13">
    <location>
        <begin position="3546"/>
        <end position="3576"/>
    </location>
</feature>
<feature type="region of interest" description="Disordered" evidence="13">
    <location>
        <begin position="1079"/>
        <end position="1101"/>
    </location>
</feature>
<dbReference type="CDD" id="cd21543">
    <property type="entry name" value="SPOC_SHARP"/>
    <property type="match status" value="1"/>
</dbReference>
<dbReference type="GO" id="GO:0003723">
    <property type="term" value="F:RNA binding"/>
    <property type="evidence" value="ECO:0007669"/>
    <property type="project" value="UniProtKB-KW"/>
</dbReference>
<feature type="repeat" description="TPR" evidence="12">
    <location>
        <begin position="4121"/>
        <end position="4154"/>
    </location>
</feature>
<feature type="repeat" description="TPR" evidence="12">
    <location>
        <begin position="4189"/>
        <end position="4222"/>
    </location>
</feature>
<dbReference type="GO" id="GO:0051879">
    <property type="term" value="F:Hsp90 protein binding"/>
    <property type="evidence" value="ECO:0007669"/>
    <property type="project" value="TreeGrafter"/>
</dbReference>
<protein>
    <recommendedName>
        <fullName evidence="11">Stress-induced-phosphoprotein 1</fullName>
    </recommendedName>
</protein>
<dbReference type="PANTHER" id="PTHR22904:SF523">
    <property type="entry name" value="STRESS-INDUCED-PHOSPHOPROTEIN 1"/>
    <property type="match status" value="1"/>
</dbReference>
<feature type="region of interest" description="Disordered" evidence="13">
    <location>
        <begin position="2680"/>
        <end position="2712"/>
    </location>
</feature>
<feature type="region of interest" description="Disordered" evidence="13">
    <location>
        <begin position="353"/>
        <end position="376"/>
    </location>
</feature>
<dbReference type="Pfam" id="PF17830">
    <property type="entry name" value="STI1-HOP_DP"/>
    <property type="match status" value="1"/>
</dbReference>
<comment type="subcellular location">
    <subcellularLocation>
        <location evidence="2">Cytoplasm</location>
    </subcellularLocation>
    <subcellularLocation>
        <location evidence="1">Nucleus</location>
    </subcellularLocation>
</comment>
<evidence type="ECO:0000256" key="12">
    <source>
        <dbReference type="PROSITE-ProRule" id="PRU00339"/>
    </source>
</evidence>
<feature type="compositionally biased region" description="Polar residues" evidence="13">
    <location>
        <begin position="353"/>
        <end position="370"/>
    </location>
</feature>
<evidence type="ECO:0000256" key="1">
    <source>
        <dbReference type="ARBA" id="ARBA00004123"/>
    </source>
</evidence>
<feature type="compositionally biased region" description="Basic and acidic residues" evidence="13">
    <location>
        <begin position="92"/>
        <end position="114"/>
    </location>
</feature>
<feature type="compositionally biased region" description="Low complexity" evidence="13">
    <location>
        <begin position="1129"/>
        <end position="1144"/>
    </location>
</feature>
<feature type="compositionally biased region" description="Basic residues" evidence="13">
    <location>
        <begin position="1656"/>
        <end position="1670"/>
    </location>
</feature>
<feature type="compositionally biased region" description="Polar residues" evidence="13">
    <location>
        <begin position="2497"/>
        <end position="2506"/>
    </location>
</feature>
<feature type="compositionally biased region" description="Low complexity" evidence="13">
    <location>
        <begin position="263"/>
        <end position="277"/>
    </location>
</feature>
<feature type="compositionally biased region" description="Low complexity" evidence="13">
    <location>
        <begin position="3754"/>
        <end position="3775"/>
    </location>
</feature>
<feature type="compositionally biased region" description="Polar residues" evidence="13">
    <location>
        <begin position="3664"/>
        <end position="3700"/>
    </location>
</feature>
<reference evidence="15" key="1">
    <citation type="submission" date="2022-12" db="EMBL/GenBank/DDBJ databases">
        <title>Genome assemblies of Blomia tropicalis.</title>
        <authorList>
            <person name="Cui Y."/>
        </authorList>
    </citation>
    <scope>NUCLEOTIDE SEQUENCE</scope>
    <source>
        <tissue evidence="15">Adult mites</tissue>
    </source>
</reference>
<dbReference type="FunFam" id="1.25.40.10:FF:000010">
    <property type="entry name" value="Stress-induced phosphoprotein 1"/>
    <property type="match status" value="1"/>
</dbReference>
<dbReference type="Pfam" id="PF07744">
    <property type="entry name" value="SPOC"/>
    <property type="match status" value="1"/>
</dbReference>
<feature type="compositionally biased region" description="Polar residues" evidence="13">
    <location>
        <begin position="143"/>
        <end position="167"/>
    </location>
</feature>
<feature type="region of interest" description="Disordered" evidence="13">
    <location>
        <begin position="389"/>
        <end position="409"/>
    </location>
</feature>
<feature type="compositionally biased region" description="Polar residues" evidence="13">
    <location>
        <begin position="2425"/>
        <end position="2438"/>
    </location>
</feature>
<dbReference type="SUPFAM" id="SSF100939">
    <property type="entry name" value="SPOC domain-like"/>
    <property type="match status" value="1"/>
</dbReference>
<evidence type="ECO:0000256" key="11">
    <source>
        <dbReference type="ARBA" id="ARBA00026193"/>
    </source>
</evidence>
<feature type="compositionally biased region" description="Basic and acidic residues" evidence="13">
    <location>
        <begin position="1829"/>
        <end position="1851"/>
    </location>
</feature>
<feature type="compositionally biased region" description="Polar residues" evidence="13">
    <location>
        <begin position="226"/>
        <end position="240"/>
    </location>
</feature>
<feature type="region of interest" description="Disordered" evidence="13">
    <location>
        <begin position="1828"/>
        <end position="1851"/>
    </location>
</feature>
<feature type="compositionally biased region" description="Basic residues" evidence="13">
    <location>
        <begin position="2687"/>
        <end position="2696"/>
    </location>
</feature>
<feature type="compositionally biased region" description="Basic and acidic residues" evidence="13">
    <location>
        <begin position="241"/>
        <end position="258"/>
    </location>
</feature>
<evidence type="ECO:0000256" key="6">
    <source>
        <dbReference type="ARBA" id="ARBA00022884"/>
    </source>
</evidence>